<comment type="subcellular location">
    <subcellularLocation>
        <location evidence="3">Nucleus</location>
        <location evidence="3">PML body</location>
    </subcellularLocation>
</comment>
<keyword evidence="7" id="KW-0378">Hydrolase</keyword>
<keyword evidence="4" id="KW-0540">Nuclease</keyword>
<evidence type="ECO:0000313" key="14">
    <source>
        <dbReference type="Proteomes" id="UP001295684"/>
    </source>
</evidence>
<accession>A0AAD1XIM4</accession>
<dbReference type="Gene3D" id="3.60.10.10">
    <property type="entry name" value="Endonuclease/exonuclease/phosphatase"/>
    <property type="match status" value="1"/>
</dbReference>
<evidence type="ECO:0000313" key="13">
    <source>
        <dbReference type="EMBL" id="CAI2373424.1"/>
    </source>
</evidence>
<keyword evidence="6" id="KW-0227">DNA damage</keyword>
<evidence type="ECO:0000256" key="4">
    <source>
        <dbReference type="ARBA" id="ARBA00022722"/>
    </source>
</evidence>
<proteinExistence type="predicted"/>
<name>A0AAD1XIM4_EUPCR</name>
<dbReference type="PANTHER" id="PTHR15822:SF4">
    <property type="entry name" value="TYROSYL-DNA PHOSPHODIESTERASE 2"/>
    <property type="match status" value="1"/>
</dbReference>
<keyword evidence="9" id="KW-0234">DNA repair</keyword>
<evidence type="ECO:0000256" key="1">
    <source>
        <dbReference type="ARBA" id="ARBA00001936"/>
    </source>
</evidence>
<feature type="transmembrane region" description="Helical" evidence="11">
    <location>
        <begin position="324"/>
        <end position="346"/>
    </location>
</feature>
<evidence type="ECO:0000256" key="6">
    <source>
        <dbReference type="ARBA" id="ARBA00022763"/>
    </source>
</evidence>
<keyword evidence="11" id="KW-0472">Membrane</keyword>
<comment type="caution">
    <text evidence="13">The sequence shown here is derived from an EMBL/GenBank/DDBJ whole genome shotgun (WGS) entry which is preliminary data.</text>
</comment>
<dbReference type="AlphaFoldDB" id="A0AAD1XIM4"/>
<evidence type="ECO:0000256" key="11">
    <source>
        <dbReference type="SAM" id="Phobius"/>
    </source>
</evidence>
<evidence type="ECO:0000256" key="10">
    <source>
        <dbReference type="ARBA" id="ARBA00023242"/>
    </source>
</evidence>
<dbReference type="SUPFAM" id="SSF56219">
    <property type="entry name" value="DNase I-like"/>
    <property type="match status" value="1"/>
</dbReference>
<dbReference type="Pfam" id="PF03372">
    <property type="entry name" value="Exo_endo_phos"/>
    <property type="match status" value="1"/>
</dbReference>
<dbReference type="GO" id="GO:0046872">
    <property type="term" value="F:metal ion binding"/>
    <property type="evidence" value="ECO:0007669"/>
    <property type="project" value="UniProtKB-KW"/>
</dbReference>
<dbReference type="GO" id="GO:0070260">
    <property type="term" value="F:5'-tyrosyl-DNA phosphodiesterase activity"/>
    <property type="evidence" value="ECO:0007669"/>
    <property type="project" value="TreeGrafter"/>
</dbReference>
<evidence type="ECO:0000259" key="12">
    <source>
        <dbReference type="Pfam" id="PF03372"/>
    </source>
</evidence>
<sequence length="350" mass="41230">MLAKRQDSGSGYMDLMDQDQLKIATYNVLLTPKWGIFRWLCAPKLRYKYQIETLLPSLGADIICLQECTREYLRMLNKSSLCDSYIISNHEIIRDKLHFPLILSKFPFEELLIRDRAIYGLFERNNKPFICICIHLNTLGKTKAMRAIELSKINQNLQIICELADEENQKAKIKQALDQNNVIILGDFNMHFPSENKIIEALNYKDLWLDSHSHFTGYTYDGRTNKLLWTLQPFDNRRLRLDRIILKNQSHIEPLDIQLFGNKLINSWCKKRLFPTMPSDHYGIILKCKLSNQAGEQKRLNMYLDEFRMLPQDKTGFRKVSRIWLYRTLASVLLFVALCAFIYYLLKALF</sequence>
<evidence type="ECO:0000256" key="5">
    <source>
        <dbReference type="ARBA" id="ARBA00022723"/>
    </source>
</evidence>
<reference evidence="13" key="1">
    <citation type="submission" date="2023-07" db="EMBL/GenBank/DDBJ databases">
        <authorList>
            <consortium name="AG Swart"/>
            <person name="Singh M."/>
            <person name="Singh A."/>
            <person name="Seah K."/>
            <person name="Emmerich C."/>
        </authorList>
    </citation>
    <scope>NUCLEOTIDE SEQUENCE</scope>
    <source>
        <strain evidence="13">DP1</strain>
    </source>
</reference>
<protein>
    <recommendedName>
        <fullName evidence="12">Endonuclease/exonuclease/phosphatase domain-containing protein</fullName>
    </recommendedName>
</protein>
<keyword evidence="10" id="KW-0539">Nucleus</keyword>
<evidence type="ECO:0000256" key="2">
    <source>
        <dbReference type="ARBA" id="ARBA00001946"/>
    </source>
</evidence>
<comment type="cofactor">
    <cofactor evidence="2">
        <name>Mg(2+)</name>
        <dbReference type="ChEBI" id="CHEBI:18420"/>
    </cofactor>
</comment>
<dbReference type="InterPro" id="IPR036691">
    <property type="entry name" value="Endo/exonu/phosph_ase_sf"/>
</dbReference>
<dbReference type="InterPro" id="IPR051547">
    <property type="entry name" value="TDP2-like"/>
</dbReference>
<comment type="cofactor">
    <cofactor evidence="1">
        <name>Mn(2+)</name>
        <dbReference type="ChEBI" id="CHEBI:29035"/>
    </cofactor>
</comment>
<evidence type="ECO:0000256" key="7">
    <source>
        <dbReference type="ARBA" id="ARBA00022801"/>
    </source>
</evidence>
<keyword evidence="14" id="KW-1185">Reference proteome</keyword>
<evidence type="ECO:0000256" key="3">
    <source>
        <dbReference type="ARBA" id="ARBA00004322"/>
    </source>
</evidence>
<dbReference type="GO" id="GO:0003697">
    <property type="term" value="F:single-stranded DNA binding"/>
    <property type="evidence" value="ECO:0007669"/>
    <property type="project" value="TreeGrafter"/>
</dbReference>
<organism evidence="13 14">
    <name type="scientific">Euplotes crassus</name>
    <dbReference type="NCBI Taxonomy" id="5936"/>
    <lineage>
        <taxon>Eukaryota</taxon>
        <taxon>Sar</taxon>
        <taxon>Alveolata</taxon>
        <taxon>Ciliophora</taxon>
        <taxon>Intramacronucleata</taxon>
        <taxon>Spirotrichea</taxon>
        <taxon>Hypotrichia</taxon>
        <taxon>Euplotida</taxon>
        <taxon>Euplotidae</taxon>
        <taxon>Moneuplotes</taxon>
    </lineage>
</organism>
<feature type="domain" description="Endonuclease/exonuclease/phosphatase" evidence="12">
    <location>
        <begin position="25"/>
        <end position="281"/>
    </location>
</feature>
<dbReference type="Proteomes" id="UP001295684">
    <property type="component" value="Unassembled WGS sequence"/>
</dbReference>
<gene>
    <name evidence="13" type="ORF">ECRASSUSDP1_LOCUS14770</name>
</gene>
<evidence type="ECO:0000256" key="8">
    <source>
        <dbReference type="ARBA" id="ARBA00022842"/>
    </source>
</evidence>
<keyword evidence="8" id="KW-0460">Magnesium</keyword>
<dbReference type="InterPro" id="IPR005135">
    <property type="entry name" value="Endo/exonuclease/phosphatase"/>
</dbReference>
<keyword evidence="11" id="KW-0812">Transmembrane</keyword>
<dbReference type="GO" id="GO:0004518">
    <property type="term" value="F:nuclease activity"/>
    <property type="evidence" value="ECO:0007669"/>
    <property type="project" value="UniProtKB-KW"/>
</dbReference>
<evidence type="ECO:0000256" key="9">
    <source>
        <dbReference type="ARBA" id="ARBA00023204"/>
    </source>
</evidence>
<keyword evidence="11" id="KW-1133">Transmembrane helix</keyword>
<dbReference type="EMBL" id="CAMPGE010014774">
    <property type="protein sequence ID" value="CAI2373424.1"/>
    <property type="molecule type" value="Genomic_DNA"/>
</dbReference>
<dbReference type="GO" id="GO:0005737">
    <property type="term" value="C:cytoplasm"/>
    <property type="evidence" value="ECO:0007669"/>
    <property type="project" value="TreeGrafter"/>
</dbReference>
<keyword evidence="5" id="KW-0479">Metal-binding</keyword>
<dbReference type="GO" id="GO:0006302">
    <property type="term" value="P:double-strand break repair"/>
    <property type="evidence" value="ECO:0007669"/>
    <property type="project" value="TreeGrafter"/>
</dbReference>
<dbReference type="PANTHER" id="PTHR15822">
    <property type="entry name" value="TRAF AND TNF RECEPTOR-ASSOCIATED PROTEIN"/>
    <property type="match status" value="1"/>
</dbReference>